<reference evidence="2" key="1">
    <citation type="journal article" date="2019" name="Int. J. Syst. Evol. Microbiol.">
        <title>The Global Catalogue of Microorganisms (GCM) 10K type strain sequencing project: providing services to taxonomists for standard genome sequencing and annotation.</title>
        <authorList>
            <consortium name="The Broad Institute Genomics Platform"/>
            <consortium name="The Broad Institute Genome Sequencing Center for Infectious Disease"/>
            <person name="Wu L."/>
            <person name="Ma J."/>
        </authorList>
    </citation>
    <scope>NUCLEOTIDE SEQUENCE [LARGE SCALE GENOMIC DNA]</scope>
    <source>
        <strain evidence="2">CGMCC 1.12702</strain>
    </source>
</reference>
<gene>
    <name evidence="1" type="ORF">ACFSGX_17200</name>
</gene>
<proteinExistence type="predicted"/>
<comment type="caution">
    <text evidence="1">The sequence shown here is derived from an EMBL/GenBank/DDBJ whole genome shotgun (WGS) entry which is preliminary data.</text>
</comment>
<evidence type="ECO:0000313" key="2">
    <source>
        <dbReference type="Proteomes" id="UP001597400"/>
    </source>
</evidence>
<dbReference type="Proteomes" id="UP001597400">
    <property type="component" value="Unassembled WGS sequence"/>
</dbReference>
<organism evidence="1 2">
    <name type="scientific">Sphingomonas arantia</name>
    <dbReference type="NCBI Taxonomy" id="1460676"/>
    <lineage>
        <taxon>Bacteria</taxon>
        <taxon>Pseudomonadati</taxon>
        <taxon>Pseudomonadota</taxon>
        <taxon>Alphaproteobacteria</taxon>
        <taxon>Sphingomonadales</taxon>
        <taxon>Sphingomonadaceae</taxon>
        <taxon>Sphingomonas</taxon>
    </lineage>
</organism>
<accession>A0ABW4U0Q8</accession>
<protein>
    <submittedName>
        <fullName evidence="1">Uncharacterized protein</fullName>
    </submittedName>
</protein>
<dbReference type="EMBL" id="JBHUGS010000005">
    <property type="protein sequence ID" value="MFD1952517.1"/>
    <property type="molecule type" value="Genomic_DNA"/>
</dbReference>
<name>A0ABW4U0Q8_9SPHN</name>
<dbReference type="RefSeq" id="WP_380931534.1">
    <property type="nucleotide sequence ID" value="NZ_JBHUGS010000005.1"/>
</dbReference>
<keyword evidence="2" id="KW-1185">Reference proteome</keyword>
<evidence type="ECO:0000313" key="1">
    <source>
        <dbReference type="EMBL" id="MFD1952517.1"/>
    </source>
</evidence>
<sequence length="122" mass="13709">MREGGRSGWRMLAAFLLGMAIAGPLGMYLEGGTRLVGYDVSPDGLLRAETYEARRWQVWQHPLRYDAWPGFVRITKLAGGEALSESPVFELSDSGPVTWDKRTVMVGTSAQFDLVERRWTML</sequence>